<evidence type="ECO:0000256" key="7">
    <source>
        <dbReference type="SAM" id="Phobius"/>
    </source>
</evidence>
<comment type="similarity">
    <text evidence="5">Belongs to the SAT4 family.</text>
</comment>
<evidence type="ECO:0000256" key="6">
    <source>
        <dbReference type="SAM" id="MobiDB-lite"/>
    </source>
</evidence>
<feature type="transmembrane region" description="Helical" evidence="7">
    <location>
        <begin position="216"/>
        <end position="237"/>
    </location>
</feature>
<evidence type="ECO:0000313" key="9">
    <source>
        <dbReference type="EMBL" id="EPS34587.1"/>
    </source>
</evidence>
<feature type="transmembrane region" description="Helical" evidence="7">
    <location>
        <begin position="60"/>
        <end position="79"/>
    </location>
</feature>
<accession>S8BHE5</accession>
<name>S8BHE5_PENO1</name>
<keyword evidence="3 7" id="KW-1133">Transmembrane helix</keyword>
<dbReference type="OrthoDB" id="444631at2759"/>
<feature type="region of interest" description="Disordered" evidence="6">
    <location>
        <begin position="317"/>
        <end position="352"/>
    </location>
</feature>
<comment type="subcellular location">
    <subcellularLocation>
        <location evidence="1">Membrane</location>
        <topology evidence="1">Multi-pass membrane protein</topology>
    </subcellularLocation>
</comment>
<evidence type="ECO:0000256" key="2">
    <source>
        <dbReference type="ARBA" id="ARBA00022692"/>
    </source>
</evidence>
<feature type="compositionally biased region" description="Basic and acidic residues" evidence="6">
    <location>
        <begin position="319"/>
        <end position="331"/>
    </location>
</feature>
<dbReference type="HOGENOM" id="CLU_028200_0_4_1"/>
<dbReference type="AlphaFoldDB" id="S8BHE5"/>
<feature type="transmembrane region" description="Helical" evidence="7">
    <location>
        <begin position="28"/>
        <end position="48"/>
    </location>
</feature>
<dbReference type="Proteomes" id="UP000019376">
    <property type="component" value="Unassembled WGS sequence"/>
</dbReference>
<organism evidence="9 10">
    <name type="scientific">Penicillium oxalicum (strain 114-2 / CGMCC 5302)</name>
    <name type="common">Penicillium decumbens</name>
    <dbReference type="NCBI Taxonomy" id="933388"/>
    <lineage>
        <taxon>Eukaryota</taxon>
        <taxon>Fungi</taxon>
        <taxon>Dikarya</taxon>
        <taxon>Ascomycota</taxon>
        <taxon>Pezizomycotina</taxon>
        <taxon>Eurotiomycetes</taxon>
        <taxon>Eurotiomycetidae</taxon>
        <taxon>Eurotiales</taxon>
        <taxon>Aspergillaceae</taxon>
        <taxon>Penicillium</taxon>
    </lineage>
</organism>
<evidence type="ECO:0000256" key="4">
    <source>
        <dbReference type="ARBA" id="ARBA00023136"/>
    </source>
</evidence>
<dbReference type="PANTHER" id="PTHR33048:SF132">
    <property type="entry name" value="MEMBRANE PROTEIN, PUTATIVE (AFU_ORTHOLOGUE AFUA_6G07820)-RELATED"/>
    <property type="match status" value="1"/>
</dbReference>
<feature type="transmembrane region" description="Helical" evidence="7">
    <location>
        <begin position="139"/>
        <end position="168"/>
    </location>
</feature>
<dbReference type="PANTHER" id="PTHR33048">
    <property type="entry name" value="PTH11-LIKE INTEGRAL MEMBRANE PROTEIN (AFU_ORTHOLOGUE AFUA_5G11245)"/>
    <property type="match status" value="1"/>
</dbReference>
<dbReference type="GO" id="GO:0016020">
    <property type="term" value="C:membrane"/>
    <property type="evidence" value="ECO:0007669"/>
    <property type="project" value="UniProtKB-SubCell"/>
</dbReference>
<keyword evidence="4 7" id="KW-0472">Membrane</keyword>
<gene>
    <name evidence="9" type="ORF">PDE_09551</name>
</gene>
<sequence length="388" mass="43038">MDYLEIRDSNLSHENGNPYVSSRGMQGLVMSVVFTSLAASFVVVRLYTRIKFLRRLEANDWMIVVALVNSFIFMGLDIVEATSGMGMHLADIPPEILERQMKAFWLTIPFYNAAVLCAKASILMQYFRVFPTRRMRIVCWVLISMLAIYGTWCIISAFLTCIPVAKFWNPTLPGYCLSRPGLWFSNASMHITTDLAILIIPIPALIAIDIPKKQKIILMIMFALGGFVCITSIIRLISLKKISDSTDPTYDNVGAASWSAIECNTGIICACLPTLKPLLSKILPGLVSTFAGSKPTRTSIGPIKRAPPTWADVSTLGAPHEDPEYASRDPETIGGTRFSMRSDMPGNRESLAEKGYPADSAYLSELIDRPDHHRHQNSVSTCSFVSRV</sequence>
<evidence type="ECO:0000259" key="8">
    <source>
        <dbReference type="Pfam" id="PF20684"/>
    </source>
</evidence>
<reference evidence="9 10" key="1">
    <citation type="journal article" date="2013" name="PLoS ONE">
        <title>Genomic and secretomic analyses reveal unique features of the lignocellulolytic enzyme system of Penicillium decumbens.</title>
        <authorList>
            <person name="Liu G."/>
            <person name="Zhang L."/>
            <person name="Wei X."/>
            <person name="Zou G."/>
            <person name="Qin Y."/>
            <person name="Ma L."/>
            <person name="Li J."/>
            <person name="Zheng H."/>
            <person name="Wang S."/>
            <person name="Wang C."/>
            <person name="Xun L."/>
            <person name="Zhao G.-P."/>
            <person name="Zhou Z."/>
            <person name="Qu Y."/>
        </authorList>
    </citation>
    <scope>NUCLEOTIDE SEQUENCE [LARGE SCALE GENOMIC DNA]</scope>
    <source>
        <strain evidence="10">114-2 / CGMCC 5302</strain>
    </source>
</reference>
<dbReference type="eggNOG" id="ENOG502S025">
    <property type="taxonomic scope" value="Eukaryota"/>
</dbReference>
<feature type="transmembrane region" description="Helical" evidence="7">
    <location>
        <begin position="188"/>
        <end position="209"/>
    </location>
</feature>
<proteinExistence type="inferred from homology"/>
<dbReference type="InterPro" id="IPR049326">
    <property type="entry name" value="Rhodopsin_dom_fungi"/>
</dbReference>
<dbReference type="STRING" id="933388.S8BHE5"/>
<evidence type="ECO:0000256" key="3">
    <source>
        <dbReference type="ARBA" id="ARBA00022989"/>
    </source>
</evidence>
<dbReference type="PhylomeDB" id="S8BHE5"/>
<dbReference type="EMBL" id="KB644415">
    <property type="protein sequence ID" value="EPS34587.1"/>
    <property type="molecule type" value="Genomic_DNA"/>
</dbReference>
<dbReference type="Pfam" id="PF20684">
    <property type="entry name" value="Fung_rhodopsin"/>
    <property type="match status" value="1"/>
</dbReference>
<evidence type="ECO:0000256" key="5">
    <source>
        <dbReference type="ARBA" id="ARBA00038359"/>
    </source>
</evidence>
<keyword evidence="2 7" id="KW-0812">Transmembrane</keyword>
<evidence type="ECO:0000313" key="10">
    <source>
        <dbReference type="Proteomes" id="UP000019376"/>
    </source>
</evidence>
<feature type="transmembrane region" description="Helical" evidence="7">
    <location>
        <begin position="103"/>
        <end position="127"/>
    </location>
</feature>
<keyword evidence="10" id="KW-1185">Reference proteome</keyword>
<protein>
    <recommendedName>
        <fullName evidence="8">Rhodopsin domain-containing protein</fullName>
    </recommendedName>
</protein>
<dbReference type="InterPro" id="IPR052337">
    <property type="entry name" value="SAT4-like"/>
</dbReference>
<evidence type="ECO:0000256" key="1">
    <source>
        <dbReference type="ARBA" id="ARBA00004141"/>
    </source>
</evidence>
<feature type="domain" description="Rhodopsin" evidence="8">
    <location>
        <begin position="44"/>
        <end position="281"/>
    </location>
</feature>